<evidence type="ECO:0000256" key="1">
    <source>
        <dbReference type="SAM" id="Phobius"/>
    </source>
</evidence>
<keyword evidence="1" id="KW-0472">Membrane</keyword>
<evidence type="ECO:0000313" key="3">
    <source>
        <dbReference type="Proteomes" id="UP000177328"/>
    </source>
</evidence>
<organism evidence="2 3">
    <name type="scientific">Candidatus Daviesbacteria bacterium RIFCSPHIGHO2_02_FULL_43_12</name>
    <dbReference type="NCBI Taxonomy" id="1797776"/>
    <lineage>
        <taxon>Bacteria</taxon>
        <taxon>Candidatus Daviesiibacteriota</taxon>
    </lineage>
</organism>
<protein>
    <submittedName>
        <fullName evidence="2">Uncharacterized protein</fullName>
    </submittedName>
</protein>
<keyword evidence="1" id="KW-1133">Transmembrane helix</keyword>
<keyword evidence="1" id="KW-0812">Transmembrane</keyword>
<feature type="transmembrane region" description="Helical" evidence="1">
    <location>
        <begin position="47"/>
        <end position="72"/>
    </location>
</feature>
<dbReference type="AlphaFoldDB" id="A0A1F5KGJ4"/>
<evidence type="ECO:0000313" key="2">
    <source>
        <dbReference type="EMBL" id="OGE39731.1"/>
    </source>
</evidence>
<feature type="transmembrane region" description="Helical" evidence="1">
    <location>
        <begin position="158"/>
        <end position="180"/>
    </location>
</feature>
<feature type="transmembrane region" description="Helical" evidence="1">
    <location>
        <begin position="200"/>
        <end position="225"/>
    </location>
</feature>
<proteinExistence type="predicted"/>
<sequence length="230" mass="25390">MINNGLLLTGLFIVELIFLFLLSRGITTSLSAIFYKLSHNQIFTINALALLFLPGTVVHELSHIFMAGMLMVHVGEMEFMPQVTADGVKLGSAEIGLTDPFRRALIGVAPLIFGTSLILAILWFFSSYQNIYLQVLTLFMIFQIGNTMFSSKKDLEGLLALCLTLGIFGLLGFGVIYFLHLSIPFGLMAQKIFTPGYSDFLLRCAKYLLIPIGIDLGIFAVARLLHSKVS</sequence>
<reference evidence="2 3" key="1">
    <citation type="journal article" date="2016" name="Nat. Commun.">
        <title>Thousands of microbial genomes shed light on interconnected biogeochemical processes in an aquifer system.</title>
        <authorList>
            <person name="Anantharaman K."/>
            <person name="Brown C.T."/>
            <person name="Hug L.A."/>
            <person name="Sharon I."/>
            <person name="Castelle C.J."/>
            <person name="Probst A.J."/>
            <person name="Thomas B.C."/>
            <person name="Singh A."/>
            <person name="Wilkins M.J."/>
            <person name="Karaoz U."/>
            <person name="Brodie E.L."/>
            <person name="Williams K.H."/>
            <person name="Hubbard S.S."/>
            <person name="Banfield J.F."/>
        </authorList>
    </citation>
    <scope>NUCLEOTIDE SEQUENCE [LARGE SCALE GENOMIC DNA]</scope>
</reference>
<gene>
    <name evidence="2" type="ORF">A3D25_03315</name>
</gene>
<feature type="transmembrane region" description="Helical" evidence="1">
    <location>
        <begin position="104"/>
        <end position="125"/>
    </location>
</feature>
<feature type="transmembrane region" description="Helical" evidence="1">
    <location>
        <begin position="131"/>
        <end position="149"/>
    </location>
</feature>
<comment type="caution">
    <text evidence="2">The sequence shown here is derived from an EMBL/GenBank/DDBJ whole genome shotgun (WGS) entry which is preliminary data.</text>
</comment>
<name>A0A1F5KGJ4_9BACT</name>
<accession>A0A1F5KGJ4</accession>
<dbReference type="Proteomes" id="UP000177328">
    <property type="component" value="Unassembled WGS sequence"/>
</dbReference>
<dbReference type="EMBL" id="MFDD01000015">
    <property type="protein sequence ID" value="OGE39731.1"/>
    <property type="molecule type" value="Genomic_DNA"/>
</dbReference>